<evidence type="ECO:0000313" key="6">
    <source>
        <dbReference type="EMBL" id="ACV35725.1"/>
    </source>
</evidence>
<sequence length="132" mass="14439">MSIVPTYAALLALLFVALSIRTLRLRRKLRIAIGDAGDAAMLRAMRVHSNFAEYAPLSLILLSFVELRNAPAALVHGLCLCLLIGRSLHAFGVSRTHEDYRLRIAGMALTFMTLIVSSAYLLIAFARGHGAF</sequence>
<dbReference type="GO" id="GO:0016020">
    <property type="term" value="C:membrane"/>
    <property type="evidence" value="ECO:0007669"/>
    <property type="project" value="UniProtKB-SubCell"/>
</dbReference>
<feature type="transmembrane region" description="Helical" evidence="5">
    <location>
        <begin position="6"/>
        <end position="23"/>
    </location>
</feature>
<dbReference type="InterPro" id="IPR001129">
    <property type="entry name" value="Membr-assoc_MAPEG"/>
</dbReference>
<dbReference type="InterPro" id="IPR023352">
    <property type="entry name" value="MAPEG-like_dom_sf"/>
</dbReference>
<dbReference type="SUPFAM" id="SSF161084">
    <property type="entry name" value="MAPEG domain-like"/>
    <property type="match status" value="1"/>
</dbReference>
<reference evidence="6" key="1">
    <citation type="submission" date="2009-08" db="EMBL/GenBank/DDBJ databases">
        <authorList>
            <consortium name="US DOE Joint Genome Institute"/>
            <person name="Lucas S."/>
            <person name="Copeland A."/>
            <person name="Lapidus A."/>
            <person name="Glavina del Rio T."/>
            <person name="Dalin E."/>
            <person name="Tice H."/>
            <person name="Bruce D."/>
            <person name="Barry K."/>
            <person name="Pitluck S."/>
            <person name="Lowry S."/>
            <person name="Larimer F."/>
            <person name="Land M."/>
            <person name="Hauser L."/>
            <person name="Kyrpides N."/>
            <person name="Ivanova N."/>
            <person name="McMahon K.D."/>
            <person name="Hugenholtz P."/>
        </authorList>
    </citation>
    <scope>NUCLEOTIDE SEQUENCE</scope>
    <source>
        <strain evidence="6">UW-1</strain>
    </source>
</reference>
<name>C7RR44_ACCRE</name>
<evidence type="ECO:0000256" key="3">
    <source>
        <dbReference type="ARBA" id="ARBA00022989"/>
    </source>
</evidence>
<evidence type="ECO:0000256" key="2">
    <source>
        <dbReference type="ARBA" id="ARBA00022692"/>
    </source>
</evidence>
<gene>
    <name evidence="6" type="ordered locus">CAP2UW1_2436</name>
</gene>
<evidence type="ECO:0000256" key="5">
    <source>
        <dbReference type="SAM" id="Phobius"/>
    </source>
</evidence>
<protein>
    <submittedName>
        <fullName evidence="6">Membrane-associated protein in eicosanoid and glutathione metabolism (MAPEG)</fullName>
    </submittedName>
</protein>
<dbReference type="eggNOG" id="COG3788">
    <property type="taxonomic scope" value="Bacteria"/>
</dbReference>
<comment type="subcellular location">
    <subcellularLocation>
        <location evidence="1">Membrane</location>
    </subcellularLocation>
</comment>
<dbReference type="PANTHER" id="PTHR35814:SF1">
    <property type="entry name" value="GLUTATHIONE S-TRANSFERASE-RELATED"/>
    <property type="match status" value="1"/>
</dbReference>
<proteinExistence type="predicted"/>
<keyword evidence="3 5" id="KW-1133">Transmembrane helix</keyword>
<keyword evidence="2 5" id="KW-0812">Transmembrane</keyword>
<dbReference type="KEGG" id="app:CAP2UW1_2436"/>
<dbReference type="PANTHER" id="PTHR35814">
    <property type="match status" value="1"/>
</dbReference>
<feature type="transmembrane region" description="Helical" evidence="5">
    <location>
        <begin position="104"/>
        <end position="126"/>
    </location>
</feature>
<reference evidence="6" key="2">
    <citation type="submission" date="2009-09" db="EMBL/GenBank/DDBJ databases">
        <title>Complete sequence of chromosome of Candidatus Accumulibacter phosphatis clade IIA str. UW-1.</title>
        <authorList>
            <consortium name="US DOE Joint Genome Institute"/>
            <person name="Martin H.G."/>
            <person name="Ivanova N."/>
            <person name="Kunin V."/>
            <person name="Warnecke F."/>
            <person name="Barry K."/>
            <person name="He S."/>
            <person name="Salamov A."/>
            <person name="Szeto E."/>
            <person name="Dalin E."/>
            <person name="Pangilinan J.L."/>
            <person name="Lapidus A."/>
            <person name="Lowry S."/>
            <person name="Kyrpides N.C."/>
            <person name="McMahon K.D."/>
            <person name="Hugenholtz P."/>
        </authorList>
    </citation>
    <scope>NUCLEOTIDE SEQUENCE [LARGE SCALE GENOMIC DNA]</scope>
    <source>
        <strain evidence="6">UW-1</strain>
    </source>
</reference>
<accession>C7RR44</accession>
<evidence type="ECO:0000256" key="4">
    <source>
        <dbReference type="ARBA" id="ARBA00023136"/>
    </source>
</evidence>
<organism evidence="6">
    <name type="scientific">Accumulibacter regalis</name>
    <dbReference type="NCBI Taxonomy" id="522306"/>
    <lineage>
        <taxon>Bacteria</taxon>
        <taxon>Pseudomonadati</taxon>
        <taxon>Pseudomonadota</taxon>
        <taxon>Betaproteobacteria</taxon>
        <taxon>Candidatus Accumulibacter</taxon>
    </lineage>
</organism>
<dbReference type="HOGENOM" id="CLU_134926_1_0_4"/>
<dbReference type="EMBL" id="CP001715">
    <property type="protein sequence ID" value="ACV35725.1"/>
    <property type="molecule type" value="Genomic_DNA"/>
</dbReference>
<dbReference type="Pfam" id="PF01124">
    <property type="entry name" value="MAPEG"/>
    <property type="match status" value="1"/>
</dbReference>
<keyword evidence="4 5" id="KW-0472">Membrane</keyword>
<evidence type="ECO:0000256" key="1">
    <source>
        <dbReference type="ARBA" id="ARBA00004370"/>
    </source>
</evidence>
<dbReference type="OrthoDB" id="8537976at2"/>
<dbReference type="STRING" id="522306.CAP2UW1_2436"/>
<dbReference type="Gene3D" id="1.20.120.550">
    <property type="entry name" value="Membrane associated eicosanoid/glutathione metabolism-like domain"/>
    <property type="match status" value="1"/>
</dbReference>
<dbReference type="AlphaFoldDB" id="C7RR44"/>